<protein>
    <recommendedName>
        <fullName evidence="1">RNA polymerase sigma-70 region 2 domain-containing protein</fullName>
    </recommendedName>
</protein>
<sequence>MQKIDMNSCFDDLAVQAGKGNPEAKEVLCRHFRKYIHNLSRSYQQGWDAEDAEQDLWVCFLECLLAYRKERKIHFRYYALKYLRWKLLNFYRSRKLDEKYTSEFTELPCRSSRLERGEELTERETESVLEKCSLSNKQRHMVRQRLSGKSYKDMASENRESLRNIYYHMGRIQSICAGNQEFRESFFA</sequence>
<dbReference type="Gene3D" id="1.10.1740.10">
    <property type="match status" value="1"/>
</dbReference>
<dbReference type="EMBL" id="ADLT01000018">
    <property type="protein sequence ID" value="EHO63226.1"/>
    <property type="molecule type" value="Genomic_DNA"/>
</dbReference>
<proteinExistence type="predicted"/>
<evidence type="ECO:0000313" key="2">
    <source>
        <dbReference type="EMBL" id="EHO63226.1"/>
    </source>
</evidence>
<dbReference type="Pfam" id="PF04542">
    <property type="entry name" value="Sigma70_r2"/>
    <property type="match status" value="1"/>
</dbReference>
<feature type="domain" description="RNA polymerase sigma-70 region 2" evidence="1">
    <location>
        <begin position="31"/>
        <end position="95"/>
    </location>
</feature>
<reference evidence="2 3" key="1">
    <citation type="submission" date="2011-11" db="EMBL/GenBank/DDBJ databases">
        <title>The Genome Sequence of Dialister succinatiphilus YIT 11850.</title>
        <authorList>
            <consortium name="The Broad Institute Genome Sequencing Platform"/>
            <person name="Earl A."/>
            <person name="Ward D."/>
            <person name="Feldgarden M."/>
            <person name="Gevers D."/>
            <person name="Morotomi M."/>
            <person name="Young S.K."/>
            <person name="Zeng Q."/>
            <person name="Gargeya S."/>
            <person name="Fitzgerald M."/>
            <person name="Haas B."/>
            <person name="Abouelleil A."/>
            <person name="Alvarado L."/>
            <person name="Arachchi H.M."/>
            <person name="Berlin A."/>
            <person name="Brown A."/>
            <person name="Chapman S.B."/>
            <person name="Dunbar C."/>
            <person name="Gearin G."/>
            <person name="Goldberg J."/>
            <person name="Griggs A."/>
            <person name="Gujja S."/>
            <person name="Heiman D."/>
            <person name="Howarth C."/>
            <person name="Lui A."/>
            <person name="MacDonald P.J.P."/>
            <person name="Montmayeur A."/>
            <person name="Murphy C."/>
            <person name="Neiman D."/>
            <person name="Pearson M."/>
            <person name="Priest M."/>
            <person name="Roberts A."/>
            <person name="Saif S."/>
            <person name="Shea T."/>
            <person name="Sisk P."/>
            <person name="Stolte C."/>
            <person name="Sykes S."/>
            <person name="Wortman J."/>
            <person name="Nusbaum C."/>
            <person name="Birren B."/>
        </authorList>
    </citation>
    <scope>NUCLEOTIDE SEQUENCE [LARGE SCALE GENOMIC DNA]</scope>
    <source>
        <strain evidence="2 3">YIT 11850</strain>
    </source>
</reference>
<dbReference type="HOGENOM" id="CLU_1438994_0_0_9"/>
<dbReference type="PATRIC" id="fig|742743.3.peg.826"/>
<organism evidence="2 3">
    <name type="scientific">Dialister succinatiphilus YIT 11850</name>
    <dbReference type="NCBI Taxonomy" id="742743"/>
    <lineage>
        <taxon>Bacteria</taxon>
        <taxon>Bacillati</taxon>
        <taxon>Bacillota</taxon>
        <taxon>Negativicutes</taxon>
        <taxon>Veillonellales</taxon>
        <taxon>Veillonellaceae</taxon>
        <taxon>Dialister</taxon>
    </lineage>
</organism>
<accession>H1CZM8</accession>
<dbReference type="RefSeq" id="WP_008859320.1">
    <property type="nucleotide sequence ID" value="NZ_JH591187.1"/>
</dbReference>
<dbReference type="GO" id="GO:0006352">
    <property type="term" value="P:DNA-templated transcription initiation"/>
    <property type="evidence" value="ECO:0007669"/>
    <property type="project" value="InterPro"/>
</dbReference>
<dbReference type="GO" id="GO:0003700">
    <property type="term" value="F:DNA-binding transcription factor activity"/>
    <property type="evidence" value="ECO:0007669"/>
    <property type="project" value="InterPro"/>
</dbReference>
<dbReference type="Proteomes" id="UP000003277">
    <property type="component" value="Unassembled WGS sequence"/>
</dbReference>
<dbReference type="InterPro" id="IPR013325">
    <property type="entry name" value="RNA_pol_sigma_r2"/>
</dbReference>
<dbReference type="AlphaFoldDB" id="H1CZM8"/>
<evidence type="ECO:0000259" key="1">
    <source>
        <dbReference type="Pfam" id="PF04542"/>
    </source>
</evidence>
<dbReference type="InterPro" id="IPR007627">
    <property type="entry name" value="RNA_pol_sigma70_r2"/>
</dbReference>
<name>H1CZM8_9FIRM</name>
<evidence type="ECO:0000313" key="3">
    <source>
        <dbReference type="Proteomes" id="UP000003277"/>
    </source>
</evidence>
<comment type="caution">
    <text evidence="2">The sequence shown here is derived from an EMBL/GenBank/DDBJ whole genome shotgun (WGS) entry which is preliminary data.</text>
</comment>
<gene>
    <name evidence="2" type="ORF">HMPREF9453_00816</name>
</gene>
<dbReference type="SUPFAM" id="SSF88946">
    <property type="entry name" value="Sigma2 domain of RNA polymerase sigma factors"/>
    <property type="match status" value="1"/>
</dbReference>
<keyword evidence="3" id="KW-1185">Reference proteome</keyword>